<keyword evidence="1" id="KW-0812">Transmembrane</keyword>
<dbReference type="EMBL" id="JACVDC010000061">
    <property type="protein sequence ID" value="MBC9797500.1"/>
    <property type="molecule type" value="Genomic_DNA"/>
</dbReference>
<dbReference type="Proteomes" id="UP000653730">
    <property type="component" value="Unassembled WGS sequence"/>
</dbReference>
<protein>
    <submittedName>
        <fullName evidence="2">Uncharacterized protein</fullName>
    </submittedName>
</protein>
<feature type="transmembrane region" description="Helical" evidence="1">
    <location>
        <begin position="89"/>
        <end position="111"/>
    </location>
</feature>
<reference evidence="2 3" key="1">
    <citation type="submission" date="2020-09" db="EMBL/GenBank/DDBJ databases">
        <title>Sinomicrobium weinanense sp. nov., a halophilic bacteria isolated from saline-alkali soil.</title>
        <authorList>
            <person name="Wu P."/>
            <person name="Ren H."/>
            <person name="Mei Y."/>
            <person name="Liang Y."/>
            <person name="Chen Z."/>
        </authorList>
    </citation>
    <scope>NUCLEOTIDE SEQUENCE [LARGE SCALE GENOMIC DNA]</scope>
    <source>
        <strain evidence="2 3">FJxs</strain>
    </source>
</reference>
<evidence type="ECO:0000313" key="2">
    <source>
        <dbReference type="EMBL" id="MBC9797500.1"/>
    </source>
</evidence>
<name>A0A926Q521_9FLAO</name>
<dbReference type="RefSeq" id="WP_187966632.1">
    <property type="nucleotide sequence ID" value="NZ_JACVDC010000061.1"/>
</dbReference>
<organism evidence="2 3">
    <name type="scientific">Sinomicrobium weinanense</name>
    <dbReference type="NCBI Taxonomy" id="2842200"/>
    <lineage>
        <taxon>Bacteria</taxon>
        <taxon>Pseudomonadati</taxon>
        <taxon>Bacteroidota</taxon>
        <taxon>Flavobacteriia</taxon>
        <taxon>Flavobacteriales</taxon>
        <taxon>Flavobacteriaceae</taxon>
        <taxon>Sinomicrobium</taxon>
    </lineage>
</organism>
<sequence length="153" mass="17085">MKINNLKQRPHLTKNTKTEKTYLQFEKLLSELRKRELPAEIVNSVNKDIEEINSIPGDGNPLKKTIGKKQNGIIKLIEKKIKLVPKKHYLNLWLPLGMAVFGIPIGIIFGISMGNMAFLGVGLPVGMVLGIAIGTELDKKAFEEGRQLDLEVN</sequence>
<keyword evidence="1" id="KW-1133">Transmembrane helix</keyword>
<dbReference type="AlphaFoldDB" id="A0A926Q521"/>
<keyword evidence="3" id="KW-1185">Reference proteome</keyword>
<feature type="transmembrane region" description="Helical" evidence="1">
    <location>
        <begin position="117"/>
        <end position="137"/>
    </location>
</feature>
<evidence type="ECO:0000313" key="3">
    <source>
        <dbReference type="Proteomes" id="UP000653730"/>
    </source>
</evidence>
<accession>A0A926Q521</accession>
<keyword evidence="1" id="KW-0472">Membrane</keyword>
<comment type="caution">
    <text evidence="2">The sequence shown here is derived from an EMBL/GenBank/DDBJ whole genome shotgun (WGS) entry which is preliminary data.</text>
</comment>
<gene>
    <name evidence="2" type="ORF">IBL28_16105</name>
</gene>
<proteinExistence type="predicted"/>
<evidence type="ECO:0000256" key="1">
    <source>
        <dbReference type="SAM" id="Phobius"/>
    </source>
</evidence>